<dbReference type="Pfam" id="PF02900">
    <property type="entry name" value="LigB"/>
    <property type="match status" value="1"/>
</dbReference>
<dbReference type="PANTHER" id="PTHR30096">
    <property type="entry name" value="4,5-DOPA DIOXYGENASE EXTRADIOL-LIKE PROTEIN"/>
    <property type="match status" value="1"/>
</dbReference>
<dbReference type="PIRSF" id="PIRSF006157">
    <property type="entry name" value="Doxgns_DODA"/>
    <property type="match status" value="1"/>
</dbReference>
<keyword evidence="3" id="KW-0479">Metal-binding</keyword>
<evidence type="ECO:0000313" key="7">
    <source>
        <dbReference type="EMBL" id="OMD30880.1"/>
    </source>
</evidence>
<protein>
    <submittedName>
        <fullName evidence="7">Dioxygenase</fullName>
    </submittedName>
</protein>
<keyword evidence="5" id="KW-0560">Oxidoreductase</keyword>
<dbReference type="EMBL" id="MKQP01000023">
    <property type="protein sequence ID" value="OMD30880.1"/>
    <property type="molecule type" value="Genomic_DNA"/>
</dbReference>
<evidence type="ECO:0000256" key="5">
    <source>
        <dbReference type="ARBA" id="ARBA00023002"/>
    </source>
</evidence>
<evidence type="ECO:0000256" key="3">
    <source>
        <dbReference type="ARBA" id="ARBA00022723"/>
    </source>
</evidence>
<dbReference type="AlphaFoldDB" id="A0A1R0X834"/>
<dbReference type="CDD" id="cd07363">
    <property type="entry name" value="45_DOPA_Dioxygenase"/>
    <property type="match status" value="1"/>
</dbReference>
<organism evidence="7 8">
    <name type="scientific">Paenibacillus odorifer</name>
    <dbReference type="NCBI Taxonomy" id="189426"/>
    <lineage>
        <taxon>Bacteria</taxon>
        <taxon>Bacillati</taxon>
        <taxon>Bacillota</taxon>
        <taxon>Bacilli</taxon>
        <taxon>Bacillales</taxon>
        <taxon>Paenibacillaceae</taxon>
        <taxon>Paenibacillus</taxon>
    </lineage>
</organism>
<evidence type="ECO:0000313" key="8">
    <source>
        <dbReference type="Proteomes" id="UP000187465"/>
    </source>
</evidence>
<comment type="caution">
    <text evidence="7">The sequence shown here is derived from an EMBL/GenBank/DDBJ whole genome shotgun (WGS) entry which is preliminary data.</text>
</comment>
<name>A0A1R0X834_9BACL</name>
<dbReference type="GO" id="GO:0008270">
    <property type="term" value="F:zinc ion binding"/>
    <property type="evidence" value="ECO:0007669"/>
    <property type="project" value="InterPro"/>
</dbReference>
<dbReference type="Gene3D" id="3.40.830.10">
    <property type="entry name" value="LigB-like"/>
    <property type="match status" value="1"/>
</dbReference>
<dbReference type="GO" id="GO:0016702">
    <property type="term" value="F:oxidoreductase activity, acting on single donors with incorporation of molecular oxygen, incorporation of two atoms of oxygen"/>
    <property type="evidence" value="ECO:0007669"/>
    <property type="project" value="UniProtKB-ARBA"/>
</dbReference>
<gene>
    <name evidence="7" type="ORF">BJP51_00575</name>
</gene>
<dbReference type="Proteomes" id="UP000187465">
    <property type="component" value="Unassembled WGS sequence"/>
</dbReference>
<feature type="domain" description="Extradiol ring-cleavage dioxygenase class III enzyme subunit B" evidence="6">
    <location>
        <begin position="21"/>
        <end position="247"/>
    </location>
</feature>
<dbReference type="GO" id="GO:0008198">
    <property type="term" value="F:ferrous iron binding"/>
    <property type="evidence" value="ECO:0007669"/>
    <property type="project" value="InterPro"/>
</dbReference>
<sequence>MIPSYFIAHGAPSLVLDNNAYTKFLGDLAERNVKPKAIVLFSAHFEEHKQSVGVMETFDTIYDFYGFPDEMYRMTYPAKGDNEVAQQIMSLFHKNGIVSKLNTERGLDHGAWAILKLIYPNADIPVVSLSVNRELSNEQQYLMGKALSELREQDIMIIGSGGTVHNLRSVKWGMENVEKWAETFDDWLQHRVEAWDTESLFSYQELAPYGIDAVPTNEHFIPLIIAMGAGDKGKEAKLLHRSYQYGNLSLSCWEFN</sequence>
<accession>A0A1R0X834</accession>
<comment type="similarity">
    <text evidence="2">Belongs to the DODA-type extradiol aromatic ring-opening dioxygenase family.</text>
</comment>
<proteinExistence type="inferred from homology"/>
<evidence type="ECO:0000256" key="1">
    <source>
        <dbReference type="ARBA" id="ARBA00001947"/>
    </source>
</evidence>
<evidence type="ECO:0000259" key="6">
    <source>
        <dbReference type="Pfam" id="PF02900"/>
    </source>
</evidence>
<dbReference type="RefSeq" id="WP_036682164.1">
    <property type="nucleotide sequence ID" value="NZ_MKQP01000023.1"/>
</dbReference>
<comment type="cofactor">
    <cofactor evidence="1">
        <name>Zn(2+)</name>
        <dbReference type="ChEBI" id="CHEBI:29105"/>
    </cofactor>
</comment>
<reference evidence="7 8" key="1">
    <citation type="submission" date="2016-10" db="EMBL/GenBank/DDBJ databases">
        <title>Paenibacillus species isolates.</title>
        <authorList>
            <person name="Beno S.M."/>
        </authorList>
    </citation>
    <scope>NUCLEOTIDE SEQUENCE [LARGE SCALE GENOMIC DNA]</scope>
    <source>
        <strain evidence="7 8">FSL H7-0604</strain>
    </source>
</reference>
<evidence type="ECO:0000256" key="4">
    <source>
        <dbReference type="ARBA" id="ARBA00022833"/>
    </source>
</evidence>
<dbReference type="SUPFAM" id="SSF53213">
    <property type="entry name" value="LigB-like"/>
    <property type="match status" value="1"/>
</dbReference>
<keyword evidence="7" id="KW-0223">Dioxygenase</keyword>
<dbReference type="InterPro" id="IPR004183">
    <property type="entry name" value="Xdiol_dOase_suB"/>
</dbReference>
<dbReference type="PANTHER" id="PTHR30096:SF0">
    <property type="entry name" value="4,5-DOPA DIOXYGENASE EXTRADIOL-LIKE PROTEIN"/>
    <property type="match status" value="1"/>
</dbReference>
<evidence type="ECO:0000256" key="2">
    <source>
        <dbReference type="ARBA" id="ARBA00007581"/>
    </source>
</evidence>
<dbReference type="InterPro" id="IPR014436">
    <property type="entry name" value="Extradiol_dOase_DODA"/>
</dbReference>
<keyword evidence="4" id="KW-0862">Zinc</keyword>